<proteinExistence type="predicted"/>
<comment type="caution">
    <text evidence="2">The sequence shown here is derived from an EMBL/GenBank/DDBJ whole genome shotgun (WGS) entry which is preliminary data.</text>
</comment>
<keyword evidence="3" id="KW-1185">Reference proteome</keyword>
<dbReference type="Gene3D" id="3.40.47.10">
    <property type="match status" value="2"/>
</dbReference>
<reference evidence="2 3" key="1">
    <citation type="journal article" date="2023" name="G3 (Bethesda)">
        <title>A chromosome-level genome assembly of Zasmidium syzygii isolated from banana leaves.</title>
        <authorList>
            <person name="van Westerhoven A.C."/>
            <person name="Mehrabi R."/>
            <person name="Talebi R."/>
            <person name="Steentjes M.B.F."/>
            <person name="Corcolon B."/>
            <person name="Chong P.A."/>
            <person name="Kema G.H.J."/>
            <person name="Seidl M.F."/>
        </authorList>
    </citation>
    <scope>NUCLEOTIDE SEQUENCE [LARGE SCALE GENOMIC DNA]</scope>
    <source>
        <strain evidence="2 3">P124</strain>
    </source>
</reference>
<protein>
    <submittedName>
        <fullName evidence="2">Uncharacterized protein</fullName>
    </submittedName>
</protein>
<keyword evidence="1" id="KW-0808">Transferase</keyword>
<evidence type="ECO:0000313" key="2">
    <source>
        <dbReference type="EMBL" id="KAK4502819.1"/>
    </source>
</evidence>
<dbReference type="PANTHER" id="PTHR11877:SF46">
    <property type="entry name" value="TYPE III POLYKETIDE SYNTHASE A"/>
    <property type="match status" value="1"/>
</dbReference>
<evidence type="ECO:0000313" key="3">
    <source>
        <dbReference type="Proteomes" id="UP001305779"/>
    </source>
</evidence>
<organism evidence="2 3">
    <name type="scientific">Zasmidium cellare</name>
    <name type="common">Wine cellar mold</name>
    <name type="synonym">Racodium cellare</name>
    <dbReference type="NCBI Taxonomy" id="395010"/>
    <lineage>
        <taxon>Eukaryota</taxon>
        <taxon>Fungi</taxon>
        <taxon>Dikarya</taxon>
        <taxon>Ascomycota</taxon>
        <taxon>Pezizomycotina</taxon>
        <taxon>Dothideomycetes</taxon>
        <taxon>Dothideomycetidae</taxon>
        <taxon>Mycosphaerellales</taxon>
        <taxon>Mycosphaerellaceae</taxon>
        <taxon>Zasmidium</taxon>
    </lineage>
</organism>
<name>A0ABR0EMI8_ZASCE</name>
<dbReference type="SUPFAM" id="SSF53901">
    <property type="entry name" value="Thiolase-like"/>
    <property type="match status" value="2"/>
</dbReference>
<dbReference type="PANTHER" id="PTHR11877">
    <property type="entry name" value="HYDROXYMETHYLGLUTARYL-COA SYNTHASE"/>
    <property type="match status" value="1"/>
</dbReference>
<dbReference type="InterPro" id="IPR016039">
    <property type="entry name" value="Thiolase-like"/>
</dbReference>
<gene>
    <name evidence="2" type="ORF">PRZ48_006245</name>
</gene>
<dbReference type="Proteomes" id="UP001305779">
    <property type="component" value="Unassembled WGS sequence"/>
</dbReference>
<accession>A0ABR0EMI8</accession>
<sequence>MRTACNQALAAAAIGKRARVLVLACELCSLFVRSELERAHKEQKASVGVCLFSDCASACIISNGIEDGAKVRQFQSAEHQSTLRVRGWYGETIKDSVKDLGFHAHPLGWKFVLTPRVPEIAAKAIRPAYESLLAAIPSIRSSGGGFPLASDFNWAVHPGGS</sequence>
<dbReference type="EMBL" id="JAXOVC010000004">
    <property type="protein sequence ID" value="KAK4502819.1"/>
    <property type="molecule type" value="Genomic_DNA"/>
</dbReference>
<evidence type="ECO:0000256" key="1">
    <source>
        <dbReference type="ARBA" id="ARBA00022679"/>
    </source>
</evidence>
<dbReference type="InterPro" id="IPR011141">
    <property type="entry name" value="Polyketide_synthase_type-III"/>
</dbReference>